<organism evidence="3 4">
    <name type="scientific">Danaus chrysippus</name>
    <name type="common">African queen</name>
    <dbReference type="NCBI Taxonomy" id="151541"/>
    <lineage>
        <taxon>Eukaryota</taxon>
        <taxon>Metazoa</taxon>
        <taxon>Ecdysozoa</taxon>
        <taxon>Arthropoda</taxon>
        <taxon>Hexapoda</taxon>
        <taxon>Insecta</taxon>
        <taxon>Pterygota</taxon>
        <taxon>Neoptera</taxon>
        <taxon>Endopterygota</taxon>
        <taxon>Lepidoptera</taxon>
        <taxon>Glossata</taxon>
        <taxon>Ditrysia</taxon>
        <taxon>Papilionoidea</taxon>
        <taxon>Nymphalidae</taxon>
        <taxon>Danainae</taxon>
        <taxon>Danaini</taxon>
        <taxon>Danaina</taxon>
        <taxon>Danaus</taxon>
        <taxon>Anosia</taxon>
    </lineage>
</organism>
<dbReference type="EMBL" id="CAKASE010000043">
    <property type="protein sequence ID" value="CAG9558951.1"/>
    <property type="molecule type" value="Genomic_DNA"/>
</dbReference>
<proteinExistence type="predicted"/>
<comment type="caution">
    <text evidence="3">The sequence shown here is derived from an EMBL/GenBank/DDBJ whole genome shotgun (WGS) entry which is preliminary data.</text>
</comment>
<keyword evidence="2" id="KW-0812">Transmembrane</keyword>
<feature type="compositionally biased region" description="Basic residues" evidence="1">
    <location>
        <begin position="80"/>
        <end position="89"/>
    </location>
</feature>
<gene>
    <name evidence="3" type="ORF">DCHRY22_LOCUS913</name>
</gene>
<evidence type="ECO:0000256" key="1">
    <source>
        <dbReference type="SAM" id="MobiDB-lite"/>
    </source>
</evidence>
<reference evidence="3" key="1">
    <citation type="submission" date="2021-09" db="EMBL/GenBank/DDBJ databases">
        <authorList>
            <person name="Martin H S."/>
        </authorList>
    </citation>
    <scope>NUCLEOTIDE SEQUENCE</scope>
</reference>
<keyword evidence="4" id="KW-1185">Reference proteome</keyword>
<dbReference type="AlphaFoldDB" id="A0A8J2MAV4"/>
<name>A0A8J2MAV4_9NEOP</name>
<feature type="transmembrane region" description="Helical" evidence="2">
    <location>
        <begin position="21"/>
        <end position="39"/>
    </location>
</feature>
<keyword evidence="2" id="KW-0472">Membrane</keyword>
<protein>
    <submittedName>
        <fullName evidence="3">(African queen) hypothetical protein</fullName>
    </submittedName>
</protein>
<feature type="region of interest" description="Disordered" evidence="1">
    <location>
        <begin position="77"/>
        <end position="96"/>
    </location>
</feature>
<evidence type="ECO:0000256" key="2">
    <source>
        <dbReference type="SAM" id="Phobius"/>
    </source>
</evidence>
<feature type="transmembrane region" description="Helical" evidence="2">
    <location>
        <begin position="59"/>
        <end position="76"/>
    </location>
</feature>
<evidence type="ECO:0000313" key="4">
    <source>
        <dbReference type="Proteomes" id="UP000789524"/>
    </source>
</evidence>
<keyword evidence="2" id="KW-1133">Transmembrane helix</keyword>
<accession>A0A8J2MAV4</accession>
<dbReference type="Proteomes" id="UP000789524">
    <property type="component" value="Unassembled WGS sequence"/>
</dbReference>
<sequence>MLRHPILDMFGVKGVLADRAACVYMCVCFLAAGVGAAVVGRPPPPPGLVRPSQPTEHCLAISAIICGVLNVINTTTTPKTKPKPHRCGRRSNISTR</sequence>
<evidence type="ECO:0000313" key="3">
    <source>
        <dbReference type="EMBL" id="CAG9558951.1"/>
    </source>
</evidence>